<accession>A0A7U1E3F7</accession>
<dbReference type="AlphaFoldDB" id="A0A7U1E3F7"/>
<keyword evidence="1" id="KW-0614">Plasmid</keyword>
<organism evidence="1">
    <name type="scientific">Escherichia coli</name>
    <dbReference type="NCBI Taxonomy" id="562"/>
    <lineage>
        <taxon>Bacteria</taxon>
        <taxon>Pseudomonadati</taxon>
        <taxon>Pseudomonadota</taxon>
        <taxon>Gammaproteobacteria</taxon>
        <taxon>Enterobacterales</taxon>
        <taxon>Enterobacteriaceae</taxon>
        <taxon>Escherichia</taxon>
    </lineage>
</organism>
<proteinExistence type="predicted"/>
<reference evidence="1" key="1">
    <citation type="journal article" date="2021" name="Sci. Rep.">
        <title>Antibiotic resistance plasmid composition and architecture in Escherichia coli isolates from meat.</title>
        <authorList>
            <person name="Darphorn T.S."/>
            <person name="Bel K."/>
            <person name="Koenders-van Sint Anneland B.B."/>
            <person name="Brul S."/>
            <person name="Ter Kuile B.H."/>
        </authorList>
    </citation>
    <scope>NUCLEOTIDE SEQUENCE</scope>
    <source>
        <strain evidence="1">ESBL3310</strain>
    </source>
</reference>
<geneLocation type="plasmid" evidence="1">
    <name>pESBL3310-IncF</name>
</geneLocation>
<name>A0A7U1E3F7_ECOLX</name>
<dbReference type="EMBL" id="MW390546">
    <property type="protein sequence ID" value="QQZ48105.1"/>
    <property type="molecule type" value="Genomic_DNA"/>
</dbReference>
<evidence type="ECO:0000313" key="1">
    <source>
        <dbReference type="EMBL" id="QQZ48105.1"/>
    </source>
</evidence>
<protein>
    <submittedName>
        <fullName evidence="1">Uncharacterized protein</fullName>
    </submittedName>
</protein>
<sequence>MHQLCTEYACRAIRPQVLLSLVKTESRWPAWSRISPSFTGDFPF</sequence>